<sequence length="212" mass="20828">MKRASMKRASSLAPRVAAGLLGALLAVVAGSVVPAAPAAAHNVVVDTSPPAGRTVTESPTEVSVTFDDVVLDLTGDGTGTVVQVTDADGAPHTTGCPTARDRTVTVPVRIDAPGTYTVAWRIVSADGHPTSGEHTFTFAPADGAPAPEDPSAAPAALGCETGPQDDDGTAAAPAAPTTSGGDLTAVLAIAGGVVLLAGAGVLVALRLSRPRD</sequence>
<dbReference type="EMBL" id="JAIXCQ010000012">
    <property type="protein sequence ID" value="MCA5894773.1"/>
    <property type="molecule type" value="Genomic_DNA"/>
</dbReference>
<evidence type="ECO:0000256" key="5">
    <source>
        <dbReference type="SAM" id="MobiDB-lite"/>
    </source>
</evidence>
<dbReference type="InterPro" id="IPR007348">
    <property type="entry name" value="CopC_dom"/>
</dbReference>
<feature type="domain" description="CopC" evidence="8">
    <location>
        <begin position="41"/>
        <end position="137"/>
    </location>
</feature>
<dbReference type="InterPro" id="IPR032694">
    <property type="entry name" value="CopC/D"/>
</dbReference>
<gene>
    <name evidence="9" type="ORF">LEP48_15645</name>
</gene>
<comment type="subcellular location">
    <subcellularLocation>
        <location evidence="1">Cell envelope</location>
    </subcellularLocation>
</comment>
<proteinExistence type="predicted"/>
<keyword evidence="10" id="KW-1185">Reference proteome</keyword>
<dbReference type="PANTHER" id="PTHR34820:SF4">
    <property type="entry name" value="INNER MEMBRANE PROTEIN YEBZ"/>
    <property type="match status" value="1"/>
</dbReference>
<evidence type="ECO:0000256" key="2">
    <source>
        <dbReference type="ARBA" id="ARBA00022723"/>
    </source>
</evidence>
<dbReference type="InterPro" id="IPR014756">
    <property type="entry name" value="Ig_E-set"/>
</dbReference>
<evidence type="ECO:0000259" key="8">
    <source>
        <dbReference type="Pfam" id="PF04234"/>
    </source>
</evidence>
<keyword evidence="6" id="KW-1133">Transmembrane helix</keyword>
<dbReference type="Gene3D" id="2.60.40.1220">
    <property type="match status" value="1"/>
</dbReference>
<keyword evidence="3 7" id="KW-0732">Signal</keyword>
<protein>
    <submittedName>
        <fullName evidence="9">Copper resistance protein CopC</fullName>
    </submittedName>
</protein>
<keyword evidence="6" id="KW-0472">Membrane</keyword>
<feature type="region of interest" description="Disordered" evidence="5">
    <location>
        <begin position="159"/>
        <end position="178"/>
    </location>
</feature>
<dbReference type="Proteomes" id="UP001319870">
    <property type="component" value="Unassembled WGS sequence"/>
</dbReference>
<feature type="chain" id="PRO_5047293344" evidence="7">
    <location>
        <begin position="36"/>
        <end position="212"/>
    </location>
</feature>
<evidence type="ECO:0000256" key="3">
    <source>
        <dbReference type="ARBA" id="ARBA00022729"/>
    </source>
</evidence>
<comment type="caution">
    <text evidence="9">The sequence shown here is derived from an EMBL/GenBank/DDBJ whole genome shotgun (WGS) entry which is preliminary data.</text>
</comment>
<name>A0ABS7ZID1_9MICO</name>
<keyword evidence="4" id="KW-0186">Copper</keyword>
<dbReference type="InterPro" id="IPR014755">
    <property type="entry name" value="Cu-Rt/internalin_Ig-like"/>
</dbReference>
<dbReference type="SUPFAM" id="SSF81296">
    <property type="entry name" value="E set domains"/>
    <property type="match status" value="1"/>
</dbReference>
<keyword evidence="6" id="KW-0812">Transmembrane</keyword>
<feature type="transmembrane region" description="Helical" evidence="6">
    <location>
        <begin position="183"/>
        <end position="205"/>
    </location>
</feature>
<evidence type="ECO:0000313" key="10">
    <source>
        <dbReference type="Proteomes" id="UP001319870"/>
    </source>
</evidence>
<feature type="compositionally biased region" description="Low complexity" evidence="5">
    <location>
        <begin position="169"/>
        <end position="178"/>
    </location>
</feature>
<dbReference type="PANTHER" id="PTHR34820">
    <property type="entry name" value="INNER MEMBRANE PROTEIN YEBZ"/>
    <property type="match status" value="1"/>
</dbReference>
<keyword evidence="2" id="KW-0479">Metal-binding</keyword>
<evidence type="ECO:0000256" key="6">
    <source>
        <dbReference type="SAM" id="Phobius"/>
    </source>
</evidence>
<reference evidence="9 10" key="1">
    <citation type="submission" date="2021-09" db="EMBL/GenBank/DDBJ databases">
        <title>Isoptericola luteus sp. nov., a novel bacterium isolated from Harbin, the capital city of Heilongjiang province.</title>
        <authorList>
            <person name="Li J."/>
        </authorList>
    </citation>
    <scope>NUCLEOTIDE SEQUENCE [LARGE SCALE GENOMIC DNA]</scope>
    <source>
        <strain evidence="9 10">NEAU-Y5</strain>
    </source>
</reference>
<organism evidence="9 10">
    <name type="scientific">Isoptericola luteus</name>
    <dbReference type="NCBI Taxonomy" id="2879484"/>
    <lineage>
        <taxon>Bacteria</taxon>
        <taxon>Bacillati</taxon>
        <taxon>Actinomycetota</taxon>
        <taxon>Actinomycetes</taxon>
        <taxon>Micrococcales</taxon>
        <taxon>Promicromonosporaceae</taxon>
        <taxon>Isoptericola</taxon>
    </lineage>
</organism>
<evidence type="ECO:0000256" key="7">
    <source>
        <dbReference type="SAM" id="SignalP"/>
    </source>
</evidence>
<feature type="signal peptide" evidence="7">
    <location>
        <begin position="1"/>
        <end position="35"/>
    </location>
</feature>
<evidence type="ECO:0000256" key="1">
    <source>
        <dbReference type="ARBA" id="ARBA00004196"/>
    </source>
</evidence>
<evidence type="ECO:0000313" key="9">
    <source>
        <dbReference type="EMBL" id="MCA5894773.1"/>
    </source>
</evidence>
<dbReference type="Pfam" id="PF04234">
    <property type="entry name" value="CopC"/>
    <property type="match status" value="1"/>
</dbReference>
<accession>A0ABS7ZID1</accession>
<evidence type="ECO:0000256" key="4">
    <source>
        <dbReference type="ARBA" id="ARBA00023008"/>
    </source>
</evidence>